<dbReference type="PANTHER" id="PTHR46382">
    <property type="entry name" value="PHOSPHATIDATE CYTIDYLYLTRANSFERASE"/>
    <property type="match status" value="1"/>
</dbReference>
<keyword evidence="11 18" id="KW-0812">Transmembrane</keyword>
<evidence type="ECO:0000256" key="16">
    <source>
        <dbReference type="ARBA" id="ARBA00023209"/>
    </source>
</evidence>
<feature type="transmembrane region" description="Helical" evidence="19">
    <location>
        <begin position="143"/>
        <end position="165"/>
    </location>
</feature>
<feature type="transmembrane region" description="Helical" evidence="19">
    <location>
        <begin position="108"/>
        <end position="131"/>
    </location>
</feature>
<evidence type="ECO:0000256" key="8">
    <source>
        <dbReference type="ARBA" id="ARBA00022475"/>
    </source>
</evidence>
<comment type="pathway">
    <text evidence="4">Lipid metabolism.</text>
</comment>
<protein>
    <recommendedName>
        <fullName evidence="7 18">Phosphatidate cytidylyltransferase</fullName>
        <ecNumber evidence="6 18">2.7.7.41</ecNumber>
    </recommendedName>
</protein>
<accession>A0A3E0VQH3</accession>
<keyword evidence="15 19" id="KW-0472">Membrane</keyword>
<organism evidence="20 21">
    <name type="scientific">Subtercola boreus</name>
    <dbReference type="NCBI Taxonomy" id="120213"/>
    <lineage>
        <taxon>Bacteria</taxon>
        <taxon>Bacillati</taxon>
        <taxon>Actinomycetota</taxon>
        <taxon>Actinomycetes</taxon>
        <taxon>Micrococcales</taxon>
        <taxon>Microbacteriaceae</taxon>
        <taxon>Subtercola</taxon>
    </lineage>
</organism>
<evidence type="ECO:0000256" key="18">
    <source>
        <dbReference type="RuleBase" id="RU003938"/>
    </source>
</evidence>
<gene>
    <name evidence="20" type="ORF">B7R54_05415</name>
</gene>
<dbReference type="EMBL" id="NBWZ01000001">
    <property type="protein sequence ID" value="RFA11107.1"/>
    <property type="molecule type" value="Genomic_DNA"/>
</dbReference>
<feature type="transmembrane region" description="Helical" evidence="19">
    <location>
        <begin position="211"/>
        <end position="230"/>
    </location>
</feature>
<evidence type="ECO:0000256" key="9">
    <source>
        <dbReference type="ARBA" id="ARBA00022516"/>
    </source>
</evidence>
<sequence length="300" mass="32079">MSRAELEERVRARREQFEEANDKITARSGRNLLSAVAIGVVLAALMVVSLVFITELFLVFVGLIACVGSVELVGALKKSGRYVPVVPSVISAAAVSVAAFYGDASGQWLTLLAGIGLVVVWRLVVLVIPAHRVGGARQLARDVAAAVLVQAYVVFLGSISILLVAQPDGRWWVLSFMVVVICVDTGAYAAGLNFGKHPMAPRISPKKTWEGFAGALLVALIAGVLLSVLLLQEPWWFGLLFGLVLTLTATFGDLAESLLKRDMGIKDMSTWLPGHGGFLDRLDSMLPSAAAAYVLYIIFS</sequence>
<dbReference type="GO" id="GO:0005886">
    <property type="term" value="C:plasma membrane"/>
    <property type="evidence" value="ECO:0007669"/>
    <property type="project" value="UniProtKB-SubCell"/>
</dbReference>
<evidence type="ECO:0000256" key="1">
    <source>
        <dbReference type="ARBA" id="ARBA00001698"/>
    </source>
</evidence>
<dbReference type="PROSITE" id="PS01315">
    <property type="entry name" value="CDS"/>
    <property type="match status" value="1"/>
</dbReference>
<evidence type="ECO:0000256" key="15">
    <source>
        <dbReference type="ARBA" id="ARBA00023136"/>
    </source>
</evidence>
<keyword evidence="9" id="KW-0444">Lipid biosynthesis</keyword>
<keyword evidence="14" id="KW-0443">Lipid metabolism</keyword>
<evidence type="ECO:0000256" key="11">
    <source>
        <dbReference type="ARBA" id="ARBA00022692"/>
    </source>
</evidence>
<dbReference type="UniPathway" id="UPA00557">
    <property type="reaction ID" value="UER00614"/>
</dbReference>
<reference evidence="20 21" key="1">
    <citation type="submission" date="2017-04" db="EMBL/GenBank/DDBJ databases">
        <title>Comparative genome analysis of Subtercola boreus.</title>
        <authorList>
            <person name="Cho Y.-J."/>
            <person name="Cho A."/>
            <person name="Kim O.-S."/>
            <person name="Lee J.-I."/>
        </authorList>
    </citation>
    <scope>NUCLEOTIDE SEQUENCE [LARGE SCALE GENOMIC DNA]</scope>
    <source>
        <strain evidence="20 21">K300</strain>
    </source>
</reference>
<name>A0A3E0VQH3_9MICO</name>
<feature type="transmembrane region" description="Helical" evidence="19">
    <location>
        <begin position="57"/>
        <end position="76"/>
    </location>
</feature>
<dbReference type="Proteomes" id="UP000256486">
    <property type="component" value="Unassembled WGS sequence"/>
</dbReference>
<evidence type="ECO:0000256" key="19">
    <source>
        <dbReference type="SAM" id="Phobius"/>
    </source>
</evidence>
<evidence type="ECO:0000256" key="14">
    <source>
        <dbReference type="ARBA" id="ARBA00023098"/>
    </source>
</evidence>
<proteinExistence type="inferred from homology"/>
<comment type="pathway">
    <text evidence="3 18">Phospholipid metabolism; CDP-diacylglycerol biosynthesis; CDP-diacylglycerol from sn-glycerol 3-phosphate: step 3/3.</text>
</comment>
<evidence type="ECO:0000256" key="4">
    <source>
        <dbReference type="ARBA" id="ARBA00005189"/>
    </source>
</evidence>
<feature type="transmembrane region" description="Helical" evidence="19">
    <location>
        <begin position="83"/>
        <end position="102"/>
    </location>
</feature>
<evidence type="ECO:0000256" key="3">
    <source>
        <dbReference type="ARBA" id="ARBA00005119"/>
    </source>
</evidence>
<comment type="subcellular location">
    <subcellularLocation>
        <location evidence="2">Cell membrane</location>
        <topology evidence="2">Multi-pass membrane protein</topology>
    </subcellularLocation>
</comment>
<dbReference type="Pfam" id="PF01148">
    <property type="entry name" value="CTP_transf_1"/>
    <property type="match status" value="1"/>
</dbReference>
<evidence type="ECO:0000256" key="12">
    <source>
        <dbReference type="ARBA" id="ARBA00022695"/>
    </source>
</evidence>
<dbReference type="GO" id="GO:0016024">
    <property type="term" value="P:CDP-diacylglycerol biosynthetic process"/>
    <property type="evidence" value="ECO:0007669"/>
    <property type="project" value="UniProtKB-UniPathway"/>
</dbReference>
<keyword evidence="12 18" id="KW-0548">Nucleotidyltransferase</keyword>
<evidence type="ECO:0000256" key="6">
    <source>
        <dbReference type="ARBA" id="ARBA00012487"/>
    </source>
</evidence>
<keyword evidence="10 18" id="KW-0808">Transferase</keyword>
<dbReference type="AlphaFoldDB" id="A0A3E0VQH3"/>
<evidence type="ECO:0000313" key="20">
    <source>
        <dbReference type="EMBL" id="RFA11107.1"/>
    </source>
</evidence>
<dbReference type="PANTHER" id="PTHR46382:SF1">
    <property type="entry name" value="PHOSPHATIDATE CYTIDYLYLTRANSFERASE"/>
    <property type="match status" value="1"/>
</dbReference>
<evidence type="ECO:0000256" key="13">
    <source>
        <dbReference type="ARBA" id="ARBA00022989"/>
    </source>
</evidence>
<evidence type="ECO:0000256" key="17">
    <source>
        <dbReference type="ARBA" id="ARBA00023264"/>
    </source>
</evidence>
<feature type="transmembrane region" description="Helical" evidence="19">
    <location>
        <begin position="32"/>
        <end position="51"/>
    </location>
</feature>
<keyword evidence="21" id="KW-1185">Reference proteome</keyword>
<comment type="similarity">
    <text evidence="5 18">Belongs to the CDS family.</text>
</comment>
<evidence type="ECO:0000256" key="7">
    <source>
        <dbReference type="ARBA" id="ARBA00019373"/>
    </source>
</evidence>
<keyword evidence="8" id="KW-1003">Cell membrane</keyword>
<feature type="transmembrane region" description="Helical" evidence="19">
    <location>
        <begin position="171"/>
        <end position="190"/>
    </location>
</feature>
<evidence type="ECO:0000313" key="21">
    <source>
        <dbReference type="Proteomes" id="UP000256486"/>
    </source>
</evidence>
<keyword evidence="17" id="KW-1208">Phospholipid metabolism</keyword>
<keyword evidence="16" id="KW-0594">Phospholipid biosynthesis</keyword>
<keyword evidence="13 19" id="KW-1133">Transmembrane helix</keyword>
<dbReference type="InterPro" id="IPR000374">
    <property type="entry name" value="PC_trans"/>
</dbReference>
<comment type="caution">
    <text evidence="20">The sequence shown here is derived from an EMBL/GenBank/DDBJ whole genome shotgun (WGS) entry which is preliminary data.</text>
</comment>
<comment type="catalytic activity">
    <reaction evidence="1 18">
        <text>a 1,2-diacyl-sn-glycero-3-phosphate + CTP + H(+) = a CDP-1,2-diacyl-sn-glycerol + diphosphate</text>
        <dbReference type="Rhea" id="RHEA:16229"/>
        <dbReference type="ChEBI" id="CHEBI:15378"/>
        <dbReference type="ChEBI" id="CHEBI:33019"/>
        <dbReference type="ChEBI" id="CHEBI:37563"/>
        <dbReference type="ChEBI" id="CHEBI:58332"/>
        <dbReference type="ChEBI" id="CHEBI:58608"/>
        <dbReference type="EC" id="2.7.7.41"/>
    </reaction>
</comment>
<feature type="transmembrane region" description="Helical" evidence="19">
    <location>
        <begin position="236"/>
        <end position="259"/>
    </location>
</feature>
<evidence type="ECO:0000256" key="5">
    <source>
        <dbReference type="ARBA" id="ARBA00010185"/>
    </source>
</evidence>
<evidence type="ECO:0000256" key="2">
    <source>
        <dbReference type="ARBA" id="ARBA00004651"/>
    </source>
</evidence>
<evidence type="ECO:0000256" key="10">
    <source>
        <dbReference type="ARBA" id="ARBA00022679"/>
    </source>
</evidence>
<dbReference type="GO" id="GO:0004605">
    <property type="term" value="F:phosphatidate cytidylyltransferase activity"/>
    <property type="evidence" value="ECO:0007669"/>
    <property type="project" value="UniProtKB-EC"/>
</dbReference>
<dbReference type="EC" id="2.7.7.41" evidence="6 18"/>